<reference evidence="5" key="1">
    <citation type="journal article" date="2020" name="Appl. Environ. Microbiol.">
        <title>Medium-Chain Fatty Acid Synthesis by 'Candidatus Weimeria bifida' gen. nov., sp. nov., and 'Candidatus Pseudoramibacter fermentans' sp. nov.</title>
        <authorList>
            <person name="Scarborough M.J."/>
            <person name="Myers K.S."/>
            <person name="Donohue T.J."/>
            <person name="Noguera D.R."/>
        </authorList>
    </citation>
    <scope>NUCLEOTIDE SEQUENCE</scope>
    <source>
        <strain evidence="5">LCO1.1</strain>
    </source>
</reference>
<dbReference type="Gene3D" id="3.40.50.970">
    <property type="match status" value="1"/>
</dbReference>
<dbReference type="PANTHER" id="PTHR43825:SF1">
    <property type="entry name" value="TRANSKETOLASE-LIKE PYRIMIDINE-BINDING DOMAIN-CONTAINING PROTEIN"/>
    <property type="match status" value="1"/>
</dbReference>
<dbReference type="InterPro" id="IPR029061">
    <property type="entry name" value="THDP-binding"/>
</dbReference>
<organism evidence="5 6">
    <name type="scientific">Candidatus Weimeria bifida</name>
    <dbReference type="NCBI Taxonomy" id="2599074"/>
    <lineage>
        <taxon>Bacteria</taxon>
        <taxon>Bacillati</taxon>
        <taxon>Bacillota</taxon>
        <taxon>Clostridia</taxon>
        <taxon>Lachnospirales</taxon>
        <taxon>Lachnospiraceae</taxon>
        <taxon>Candidatus Weimeria</taxon>
    </lineage>
</organism>
<dbReference type="Gene3D" id="3.40.50.920">
    <property type="match status" value="1"/>
</dbReference>
<evidence type="ECO:0000256" key="1">
    <source>
        <dbReference type="ARBA" id="ARBA00001964"/>
    </source>
</evidence>
<evidence type="ECO:0000256" key="3">
    <source>
        <dbReference type="ARBA" id="ARBA00023052"/>
    </source>
</evidence>
<dbReference type="Proteomes" id="UP000460257">
    <property type="component" value="Unassembled WGS sequence"/>
</dbReference>
<keyword evidence="3" id="KW-0786">Thiamine pyrophosphate</keyword>
<comment type="caution">
    <text evidence="5">The sequence shown here is derived from an EMBL/GenBank/DDBJ whole genome shotgun (WGS) entry which is preliminary data.</text>
</comment>
<dbReference type="PANTHER" id="PTHR43825">
    <property type="entry name" value="PYRUVATE DEHYDROGENASE E1 COMPONENT"/>
    <property type="match status" value="1"/>
</dbReference>
<dbReference type="SUPFAM" id="SSF52922">
    <property type="entry name" value="TK C-terminal domain-like"/>
    <property type="match status" value="1"/>
</dbReference>
<dbReference type="Pfam" id="PF02780">
    <property type="entry name" value="Transketolase_C"/>
    <property type="match status" value="1"/>
</dbReference>
<name>A0A6N7J232_9FIRM</name>
<keyword evidence="6" id="KW-1185">Reference proteome</keyword>
<dbReference type="SUPFAM" id="SSF52518">
    <property type="entry name" value="Thiamin diphosphate-binding fold (THDP-binding)"/>
    <property type="match status" value="1"/>
</dbReference>
<dbReference type="CDD" id="cd07033">
    <property type="entry name" value="TPP_PYR_DXS_TK_like"/>
    <property type="match status" value="1"/>
</dbReference>
<sequence>MINIDRTSKNLLRDVVGDITTSIGEENDKVAVVNADLMGTCRMRSFNKKFPDRCFNVGIAEQQMVSFAAGLAHEGFIPFAFTMAPFISMRACESVRDDVAYANANVRLMGTYAGVSGGISGATHWSVEDVGIMTSIPNITVIEISDPTEADQLLRQSLDQNGPFYFRYGIIPVPSIYKKNYHFEIGRAEVLNKGNDGAFIVSGVTVPYAIEASNRIEEKTGRHIMVIDMHTIKPIDRDAVMLAAETGNIVCAEDHNIYGGLGSQVAMVLAEEGLAVHFKNIGVPDRFVAMAHAPYLYHEFGYDAEGLEAAMMSMISEDK</sequence>
<comment type="similarity">
    <text evidence="2">Belongs to the transketolase family.</text>
</comment>
<evidence type="ECO:0000259" key="4">
    <source>
        <dbReference type="SMART" id="SM00861"/>
    </source>
</evidence>
<dbReference type="AlphaFoldDB" id="A0A6N7J232"/>
<evidence type="ECO:0000256" key="2">
    <source>
        <dbReference type="ARBA" id="ARBA00007131"/>
    </source>
</evidence>
<comment type="cofactor">
    <cofactor evidence="1">
        <name>thiamine diphosphate</name>
        <dbReference type="ChEBI" id="CHEBI:58937"/>
    </cofactor>
</comment>
<dbReference type="EMBL" id="VOGC01000006">
    <property type="protein sequence ID" value="MQN01660.1"/>
    <property type="molecule type" value="Genomic_DNA"/>
</dbReference>
<dbReference type="InterPro" id="IPR005475">
    <property type="entry name" value="Transketolase-like_Pyr-bd"/>
</dbReference>
<accession>A0A6N7J232</accession>
<evidence type="ECO:0000313" key="6">
    <source>
        <dbReference type="Proteomes" id="UP000460257"/>
    </source>
</evidence>
<dbReference type="Pfam" id="PF02779">
    <property type="entry name" value="Transket_pyr"/>
    <property type="match status" value="1"/>
</dbReference>
<dbReference type="FunFam" id="3.40.50.970:FF:000129">
    <property type="entry name" value="Transketolase"/>
    <property type="match status" value="1"/>
</dbReference>
<proteinExistence type="inferred from homology"/>
<dbReference type="SMART" id="SM00861">
    <property type="entry name" value="Transket_pyr"/>
    <property type="match status" value="1"/>
</dbReference>
<protein>
    <submittedName>
        <fullName evidence="5">Transketolase family protein</fullName>
    </submittedName>
</protein>
<dbReference type="InterPro" id="IPR009014">
    <property type="entry name" value="Transketo_C/PFOR_II"/>
</dbReference>
<feature type="domain" description="Transketolase-like pyrimidine-binding" evidence="4">
    <location>
        <begin position="10"/>
        <end position="173"/>
    </location>
</feature>
<evidence type="ECO:0000313" key="5">
    <source>
        <dbReference type="EMBL" id="MQN01660.1"/>
    </source>
</evidence>
<dbReference type="InterPro" id="IPR051157">
    <property type="entry name" value="PDH/Transketolase"/>
</dbReference>
<gene>
    <name evidence="5" type="ORF">FRC54_07030</name>
</gene>
<dbReference type="InterPro" id="IPR033248">
    <property type="entry name" value="Transketolase_C"/>
</dbReference>